<accession>A0A9W8N5S8</accession>
<reference evidence="2" key="1">
    <citation type="submission" date="2022-07" db="EMBL/GenBank/DDBJ databases">
        <title>Genome Sequence of Xylaria arbuscula.</title>
        <authorList>
            <person name="Buettner E."/>
        </authorList>
    </citation>
    <scope>NUCLEOTIDE SEQUENCE</scope>
    <source>
        <strain evidence="2">VT107</strain>
    </source>
</reference>
<dbReference type="Pfam" id="PF23238">
    <property type="entry name" value="DUF7068"/>
    <property type="match status" value="1"/>
</dbReference>
<dbReference type="Gene3D" id="3.40.50.300">
    <property type="entry name" value="P-loop containing nucleotide triphosphate hydrolases"/>
    <property type="match status" value="1"/>
</dbReference>
<dbReference type="AlphaFoldDB" id="A0A9W8N5S8"/>
<evidence type="ECO:0000259" key="1">
    <source>
        <dbReference type="PROSITE" id="PS50837"/>
    </source>
</evidence>
<dbReference type="VEuPathDB" id="FungiDB:F4678DRAFT_407012"/>
<dbReference type="SUPFAM" id="SSF53474">
    <property type="entry name" value="alpha/beta-Hydrolases"/>
    <property type="match status" value="1"/>
</dbReference>
<dbReference type="Pfam" id="PF05729">
    <property type="entry name" value="NACHT"/>
    <property type="match status" value="1"/>
</dbReference>
<proteinExistence type="predicted"/>
<dbReference type="PROSITE" id="PS50837">
    <property type="entry name" value="NACHT"/>
    <property type="match status" value="1"/>
</dbReference>
<feature type="domain" description="NACHT" evidence="1">
    <location>
        <begin position="416"/>
        <end position="516"/>
    </location>
</feature>
<gene>
    <name evidence="2" type="ORF">NPX13_g9759</name>
</gene>
<evidence type="ECO:0000313" key="3">
    <source>
        <dbReference type="Proteomes" id="UP001148614"/>
    </source>
</evidence>
<dbReference type="EMBL" id="JANPWZ010002509">
    <property type="protein sequence ID" value="KAJ3558196.1"/>
    <property type="molecule type" value="Genomic_DNA"/>
</dbReference>
<dbReference type="PANTHER" id="PTHR46312:SF2">
    <property type="entry name" value="NUCLEOTIDE-BINDING OLIGOMERIZATION DOMAIN-CONTAINING PROTEIN 2-LIKE"/>
    <property type="match status" value="1"/>
</dbReference>
<name>A0A9W8N5S8_9PEZI</name>
<dbReference type="VEuPathDB" id="FungiDB:F4678DRAFT_483902"/>
<organism evidence="2 3">
    <name type="scientific">Xylaria arbuscula</name>
    <dbReference type="NCBI Taxonomy" id="114810"/>
    <lineage>
        <taxon>Eukaryota</taxon>
        <taxon>Fungi</taxon>
        <taxon>Dikarya</taxon>
        <taxon>Ascomycota</taxon>
        <taxon>Pezizomycotina</taxon>
        <taxon>Sordariomycetes</taxon>
        <taxon>Xylariomycetidae</taxon>
        <taxon>Xylariales</taxon>
        <taxon>Xylariaceae</taxon>
        <taxon>Xylaria</taxon>
    </lineage>
</organism>
<dbReference type="InterPro" id="IPR007111">
    <property type="entry name" value="NACHT_NTPase"/>
</dbReference>
<dbReference type="SUPFAM" id="SSF52540">
    <property type="entry name" value="P-loop containing nucleoside triphosphate hydrolases"/>
    <property type="match status" value="1"/>
</dbReference>
<keyword evidence="3" id="KW-1185">Reference proteome</keyword>
<sequence length="797" mass="92124">MVDSRVGLVQQFPDPEDPVATRNAIVDVVAFHGLRAQSPKTWIAWKDGQSAASGEVNWLQDPKMLPSKIPQARILTYDWNANYAEDASADRFLGHAEVLLNRLQQNRRDNERSNHPLVFIASCFGGLLLAKALTRAAHQDQTSEAYRIFKSTAGIVFLGTPFRGSWEEGYYLAKCRYYSRQDKGLEGSEELIQYLRPDSRSDARGGPSPLSDMIREFTDIICSTEYKSKILCFYETGYTKLESHVKGLPAGLLNSNLSSYKIVIQPHPGDSACLDGFPRFGLDVRHNLLHKHANPEGDAFKQIAEQVKYLVEQAVQGTPDTWIRNKHYTDECLKIERLLGNPLPMEQCYINLAIVWQPGDEPRRSGNRSDDPLSNASPFSLSARLKVQTPDQDSQVKLQTLFDPRKMPDGQTKTPRRVLIRGRAGIGKTTLCKKIVHDFLRGRIWEKLFTRVLWLPLRRLKQMEYRKYDLGEVLHHVYFQGDRNASNYSESLWDALHGTKYRDTLFILDGVDEVSEFLDPDHPGHRLLQSLFKMPNAIITIRPHTTIPYDFRNLDIELETIGFLPSEVQAYLERVVQDPDRAQEIQRFLRKHQLIQSLVRIPIQLDALCSLWDCDIKIPKTMTEMYQAIVQRLWRKDATRLGRLPKNSAPQVLPRELDAKIAIERKVIEYLAFNGMYNDVVELQPHHRDAILDLVELPPREAPLDELLGTISFLRTSDPLAHFSKRNYHFLHLTFQEFFAAQYFTRQWRANKELKYWDFEKEERATISPTRFLQQHKYNARYNIIIKQNIGVTRKKR</sequence>
<evidence type="ECO:0000313" key="2">
    <source>
        <dbReference type="EMBL" id="KAJ3558196.1"/>
    </source>
</evidence>
<dbReference type="InterPro" id="IPR055496">
    <property type="entry name" value="DUF7068"/>
</dbReference>
<dbReference type="InterPro" id="IPR027417">
    <property type="entry name" value="P-loop_NTPase"/>
</dbReference>
<dbReference type="InterPro" id="IPR029058">
    <property type="entry name" value="AB_hydrolase_fold"/>
</dbReference>
<dbReference type="PANTHER" id="PTHR46312">
    <property type="entry name" value="NACHT DOMAIN-CONTAINING PROTEIN"/>
    <property type="match status" value="1"/>
</dbReference>
<comment type="caution">
    <text evidence="2">The sequence shown here is derived from an EMBL/GenBank/DDBJ whole genome shotgun (WGS) entry which is preliminary data.</text>
</comment>
<protein>
    <recommendedName>
        <fullName evidence="1">NACHT domain-containing protein</fullName>
    </recommendedName>
</protein>
<dbReference type="Proteomes" id="UP001148614">
    <property type="component" value="Unassembled WGS sequence"/>
</dbReference>